<proteinExistence type="predicted"/>
<evidence type="ECO:0000313" key="3">
    <source>
        <dbReference type="Proteomes" id="UP000749646"/>
    </source>
</evidence>
<feature type="region of interest" description="Disordered" evidence="1">
    <location>
        <begin position="129"/>
        <end position="160"/>
    </location>
</feature>
<dbReference type="Proteomes" id="UP000749646">
    <property type="component" value="Unassembled WGS sequence"/>
</dbReference>
<dbReference type="EMBL" id="JAAAHW010009603">
    <property type="protein sequence ID" value="KAF9938405.1"/>
    <property type="molecule type" value="Genomic_DNA"/>
</dbReference>
<gene>
    <name evidence="2" type="ORF">BGZ65_012912</name>
</gene>
<comment type="caution">
    <text evidence="2">The sequence shown here is derived from an EMBL/GenBank/DDBJ whole genome shotgun (WGS) entry which is preliminary data.</text>
</comment>
<dbReference type="AlphaFoldDB" id="A0A9P6LT93"/>
<name>A0A9P6LT93_9FUNG</name>
<evidence type="ECO:0000256" key="1">
    <source>
        <dbReference type="SAM" id="MobiDB-lite"/>
    </source>
</evidence>
<organism evidence="2 3">
    <name type="scientific">Modicella reniformis</name>
    <dbReference type="NCBI Taxonomy" id="1440133"/>
    <lineage>
        <taxon>Eukaryota</taxon>
        <taxon>Fungi</taxon>
        <taxon>Fungi incertae sedis</taxon>
        <taxon>Mucoromycota</taxon>
        <taxon>Mortierellomycotina</taxon>
        <taxon>Mortierellomycetes</taxon>
        <taxon>Mortierellales</taxon>
        <taxon>Mortierellaceae</taxon>
        <taxon>Modicella</taxon>
    </lineage>
</organism>
<sequence length="326" mass="36440">MHSSAVIQTPPKERQTVIDKFFIPIPDNSTHQQPHMESSLKSQYFPGDSLCSIDDPTALPHDGHDVMMDFHCDLPPQAVPTFPVSSSGPNFSSTEPNRQQHGYPFAPRNDHAVYNVVPQESPTILTIRSTRAQPKSRSIKGRTKKTKVSTPNDPAEIHGGGTRLRSIQFVKSIQDILDGSVLNMNLNSESERSTVALVEVVGVLVSRMSYHNACWEFTIRDPTVHDMTQRHQMTPIPNLGPIDQLTSSLSTLDCQMYDAINIVDQETLERDEVLRIVGIVSQSKEPCSDQELRCYQLQSVAIRSASMDELRMTVQSVHRGLDKRQG</sequence>
<protein>
    <submittedName>
        <fullName evidence="2">Uncharacterized protein</fullName>
    </submittedName>
</protein>
<reference evidence="2" key="1">
    <citation type="journal article" date="2020" name="Fungal Divers.">
        <title>Resolving the Mortierellaceae phylogeny through synthesis of multi-gene phylogenetics and phylogenomics.</title>
        <authorList>
            <person name="Vandepol N."/>
            <person name="Liber J."/>
            <person name="Desiro A."/>
            <person name="Na H."/>
            <person name="Kennedy M."/>
            <person name="Barry K."/>
            <person name="Grigoriev I.V."/>
            <person name="Miller A.N."/>
            <person name="O'Donnell K."/>
            <person name="Stajich J.E."/>
            <person name="Bonito G."/>
        </authorList>
    </citation>
    <scope>NUCLEOTIDE SEQUENCE</scope>
    <source>
        <strain evidence="2">MES-2147</strain>
    </source>
</reference>
<feature type="compositionally biased region" description="Basic residues" evidence="1">
    <location>
        <begin position="137"/>
        <end position="147"/>
    </location>
</feature>
<dbReference type="OrthoDB" id="2409609at2759"/>
<keyword evidence="3" id="KW-1185">Reference proteome</keyword>
<accession>A0A9P6LT93</accession>
<evidence type="ECO:0000313" key="2">
    <source>
        <dbReference type="EMBL" id="KAF9938405.1"/>
    </source>
</evidence>